<comment type="caution">
    <text evidence="4">The sequence shown here is derived from an EMBL/GenBank/DDBJ whole genome shotgun (WGS) entry which is preliminary data.</text>
</comment>
<dbReference type="Proteomes" id="UP001501787">
    <property type="component" value="Unassembled WGS sequence"/>
</dbReference>
<keyword evidence="1" id="KW-0808">Transferase</keyword>
<dbReference type="Pfam" id="PF13508">
    <property type="entry name" value="Acetyltransf_7"/>
    <property type="match status" value="1"/>
</dbReference>
<dbReference type="PANTHER" id="PTHR43877">
    <property type="entry name" value="AMINOALKYLPHOSPHONATE N-ACETYLTRANSFERASE-RELATED-RELATED"/>
    <property type="match status" value="1"/>
</dbReference>
<dbReference type="CDD" id="cd04301">
    <property type="entry name" value="NAT_SF"/>
    <property type="match status" value="1"/>
</dbReference>
<dbReference type="InterPro" id="IPR000182">
    <property type="entry name" value="GNAT_dom"/>
</dbReference>
<dbReference type="InterPro" id="IPR050832">
    <property type="entry name" value="Bact_Acetyltransf"/>
</dbReference>
<accession>A0ABN0VLE5</accession>
<dbReference type="EMBL" id="BAAAFR010000001">
    <property type="protein sequence ID" value="GAA0310183.1"/>
    <property type="molecule type" value="Genomic_DNA"/>
</dbReference>
<reference evidence="4 5" key="1">
    <citation type="journal article" date="2019" name="Int. J. Syst. Evol. Microbiol.">
        <title>The Global Catalogue of Microorganisms (GCM) 10K type strain sequencing project: providing services to taxonomists for standard genome sequencing and annotation.</title>
        <authorList>
            <consortium name="The Broad Institute Genomics Platform"/>
            <consortium name="The Broad Institute Genome Sequencing Center for Infectious Disease"/>
            <person name="Wu L."/>
            <person name="Ma J."/>
        </authorList>
    </citation>
    <scope>NUCLEOTIDE SEQUENCE [LARGE SCALE GENOMIC DNA]</scope>
    <source>
        <strain evidence="4 5">JCM 16343</strain>
    </source>
</reference>
<evidence type="ECO:0000259" key="3">
    <source>
        <dbReference type="PROSITE" id="PS51186"/>
    </source>
</evidence>
<proteinExistence type="predicted"/>
<gene>
    <name evidence="4" type="ORF">GCM10009129_04270</name>
</gene>
<dbReference type="RefSeq" id="WP_320158754.1">
    <property type="nucleotide sequence ID" value="NZ_BAAAFR010000001.1"/>
</dbReference>
<evidence type="ECO:0000313" key="4">
    <source>
        <dbReference type="EMBL" id="GAA0310183.1"/>
    </source>
</evidence>
<keyword evidence="2" id="KW-0012">Acyltransferase</keyword>
<sequence>MMAMTDTPQLHLRQAERADIPALEALLNHCYRDDAGWTNEAELIGGIRATPTDIAAVIDDLKHYLFVYPKTDTGTREGQETGDVLGCIAVEMHETDAYIGMFAVHPSLQGQGLGNQMLAAAETFATRHLRGAHEPRLTMSILSERPELLAYYERRGYRLTGKQMPFPNDGNHGQPKRDDLVLFTLQKKAG</sequence>
<evidence type="ECO:0000256" key="1">
    <source>
        <dbReference type="ARBA" id="ARBA00022679"/>
    </source>
</evidence>
<organism evidence="4 5">
    <name type="scientific">Psychrobacter aestuarii</name>
    <dbReference type="NCBI Taxonomy" id="556327"/>
    <lineage>
        <taxon>Bacteria</taxon>
        <taxon>Pseudomonadati</taxon>
        <taxon>Pseudomonadota</taxon>
        <taxon>Gammaproteobacteria</taxon>
        <taxon>Moraxellales</taxon>
        <taxon>Moraxellaceae</taxon>
        <taxon>Psychrobacter</taxon>
    </lineage>
</organism>
<feature type="domain" description="N-acetyltransferase" evidence="3">
    <location>
        <begin position="10"/>
        <end position="181"/>
    </location>
</feature>
<keyword evidence="5" id="KW-1185">Reference proteome</keyword>
<evidence type="ECO:0000256" key="2">
    <source>
        <dbReference type="ARBA" id="ARBA00023315"/>
    </source>
</evidence>
<dbReference type="InterPro" id="IPR016181">
    <property type="entry name" value="Acyl_CoA_acyltransferase"/>
</dbReference>
<dbReference type="SUPFAM" id="SSF55729">
    <property type="entry name" value="Acyl-CoA N-acyltransferases (Nat)"/>
    <property type="match status" value="1"/>
</dbReference>
<dbReference type="PANTHER" id="PTHR43877:SF2">
    <property type="entry name" value="AMINOALKYLPHOSPHONATE N-ACETYLTRANSFERASE-RELATED"/>
    <property type="match status" value="1"/>
</dbReference>
<dbReference type="Gene3D" id="3.40.630.30">
    <property type="match status" value="1"/>
</dbReference>
<dbReference type="PROSITE" id="PS51186">
    <property type="entry name" value="GNAT"/>
    <property type="match status" value="1"/>
</dbReference>
<protein>
    <submittedName>
        <fullName evidence="4">GNAT family N-acetyltransferase</fullName>
    </submittedName>
</protein>
<name>A0ABN0VLE5_9GAMM</name>
<evidence type="ECO:0000313" key="5">
    <source>
        <dbReference type="Proteomes" id="UP001501787"/>
    </source>
</evidence>